<accession>A0ABS9USW0</accession>
<reference evidence="1" key="1">
    <citation type="submission" date="2022-03" db="EMBL/GenBank/DDBJ databases">
        <title>De novo assembled genomes of Belliella spp. (Cyclobacteriaceae) strains.</title>
        <authorList>
            <person name="Szabo A."/>
            <person name="Korponai K."/>
            <person name="Felfoldi T."/>
        </authorList>
    </citation>
    <scope>NUCLEOTIDE SEQUENCE</scope>
    <source>
        <strain evidence="1">DSM 107340</strain>
    </source>
</reference>
<evidence type="ECO:0000313" key="1">
    <source>
        <dbReference type="EMBL" id="MCH7399711.1"/>
    </source>
</evidence>
<sequence length="202" mass="23903">MNSKRTIKKQKLVAFIYSAFDGVQLEEGIGLWEAQAEDNPLEDKEWEKQCLDKAKNDERNDWQKVSLENLIDCGDIINYIDAKGFRYYLPLWLLMDIGYDDEVIQKQFPHKMMVDIAFHLSRPLEVWANGKYENKFGDNKLSALNHDQKKCIATYFQYKMNIVKQKYQEYSIQFGSDESEFLNDKAYIALQKARDFWGNRIL</sequence>
<dbReference type="Proteomes" id="UP001165488">
    <property type="component" value="Unassembled WGS sequence"/>
</dbReference>
<dbReference type="Pfam" id="PF20461">
    <property type="entry name" value="DUF6714"/>
    <property type="match status" value="1"/>
</dbReference>
<dbReference type="RefSeq" id="WP_241276206.1">
    <property type="nucleotide sequence ID" value="NZ_JAKZGS010000019.1"/>
</dbReference>
<evidence type="ECO:0008006" key="3">
    <source>
        <dbReference type="Google" id="ProtNLM"/>
    </source>
</evidence>
<dbReference type="EMBL" id="JAKZGS010000019">
    <property type="protein sequence ID" value="MCH7399711.1"/>
    <property type="molecule type" value="Genomic_DNA"/>
</dbReference>
<name>A0ABS9USW0_9BACT</name>
<comment type="caution">
    <text evidence="1">The sequence shown here is derived from an EMBL/GenBank/DDBJ whole genome shotgun (WGS) entry which is preliminary data.</text>
</comment>
<evidence type="ECO:0000313" key="2">
    <source>
        <dbReference type="Proteomes" id="UP001165488"/>
    </source>
</evidence>
<protein>
    <recommendedName>
        <fullName evidence="3">DUF4274 domain-containing protein</fullName>
    </recommendedName>
</protein>
<gene>
    <name evidence="1" type="ORF">MM236_17070</name>
</gene>
<organism evidence="1 2">
    <name type="scientific">Belliella calami</name>
    <dbReference type="NCBI Taxonomy" id="2923436"/>
    <lineage>
        <taxon>Bacteria</taxon>
        <taxon>Pseudomonadati</taxon>
        <taxon>Bacteroidota</taxon>
        <taxon>Cytophagia</taxon>
        <taxon>Cytophagales</taxon>
        <taxon>Cyclobacteriaceae</taxon>
        <taxon>Belliella</taxon>
    </lineage>
</organism>
<proteinExistence type="predicted"/>
<dbReference type="InterPro" id="IPR046560">
    <property type="entry name" value="DUF6714"/>
</dbReference>
<keyword evidence="2" id="KW-1185">Reference proteome</keyword>